<dbReference type="GO" id="GO:0005524">
    <property type="term" value="F:ATP binding"/>
    <property type="evidence" value="ECO:0007669"/>
    <property type="project" value="UniProtKB-KW"/>
</dbReference>
<protein>
    <submittedName>
        <fullName evidence="5">Nitrate ABC transporter ATP-binding protein</fullName>
    </submittedName>
</protein>
<gene>
    <name evidence="5" type="ORF">KVA01_07270</name>
</gene>
<evidence type="ECO:0000259" key="4">
    <source>
        <dbReference type="PROSITE" id="PS50893"/>
    </source>
</evidence>
<dbReference type="AlphaFoldDB" id="A0A4Y4D2I2"/>
<keyword evidence="1" id="KW-0813">Transport</keyword>
<dbReference type="PANTHER" id="PTHR42788">
    <property type="entry name" value="TAURINE IMPORT ATP-BINDING PROTEIN-RELATED"/>
    <property type="match status" value="1"/>
</dbReference>
<organism evidence="5 6">
    <name type="scientific">Kocuria varians</name>
    <name type="common">Micrococcus varians</name>
    <dbReference type="NCBI Taxonomy" id="1272"/>
    <lineage>
        <taxon>Bacteria</taxon>
        <taxon>Bacillati</taxon>
        <taxon>Actinomycetota</taxon>
        <taxon>Actinomycetes</taxon>
        <taxon>Micrococcales</taxon>
        <taxon>Micrococcaceae</taxon>
        <taxon>Kocuria</taxon>
    </lineage>
</organism>
<dbReference type="GO" id="GO:0016887">
    <property type="term" value="F:ATP hydrolysis activity"/>
    <property type="evidence" value="ECO:0007669"/>
    <property type="project" value="InterPro"/>
</dbReference>
<dbReference type="Gene3D" id="3.40.50.300">
    <property type="entry name" value="P-loop containing nucleotide triphosphate hydrolases"/>
    <property type="match status" value="1"/>
</dbReference>
<keyword evidence="6" id="KW-1185">Reference proteome</keyword>
<reference evidence="5 6" key="1">
    <citation type="submission" date="2019-06" db="EMBL/GenBank/DDBJ databases">
        <title>Whole genome shotgun sequence of Kocuria varians NBRC 15358.</title>
        <authorList>
            <person name="Hosoyama A."/>
            <person name="Uohara A."/>
            <person name="Ohji S."/>
            <person name="Ichikawa N."/>
        </authorList>
    </citation>
    <scope>NUCLEOTIDE SEQUENCE [LARGE SCALE GENOMIC DNA]</scope>
    <source>
        <strain evidence="5 6">NBRC 15358</strain>
    </source>
</reference>
<dbReference type="InterPro" id="IPR050166">
    <property type="entry name" value="ABC_transporter_ATP-bind"/>
</dbReference>
<keyword evidence="2" id="KW-0547">Nucleotide-binding</keyword>
<feature type="domain" description="ABC transporter" evidence="4">
    <location>
        <begin position="22"/>
        <end position="246"/>
    </location>
</feature>
<accession>A0A4Y4D2I2</accession>
<keyword evidence="3 5" id="KW-0067">ATP-binding</keyword>
<evidence type="ECO:0000256" key="2">
    <source>
        <dbReference type="ARBA" id="ARBA00022741"/>
    </source>
</evidence>
<evidence type="ECO:0000313" key="6">
    <source>
        <dbReference type="Proteomes" id="UP000315730"/>
    </source>
</evidence>
<dbReference type="PROSITE" id="PS00211">
    <property type="entry name" value="ABC_TRANSPORTER_1"/>
    <property type="match status" value="1"/>
</dbReference>
<dbReference type="SUPFAM" id="SSF52540">
    <property type="entry name" value="P-loop containing nucleoside triphosphate hydrolases"/>
    <property type="match status" value="1"/>
</dbReference>
<evidence type="ECO:0000256" key="3">
    <source>
        <dbReference type="ARBA" id="ARBA00022840"/>
    </source>
</evidence>
<dbReference type="InterPro" id="IPR003439">
    <property type="entry name" value="ABC_transporter-like_ATP-bd"/>
</dbReference>
<dbReference type="Pfam" id="PF00005">
    <property type="entry name" value="ABC_tran"/>
    <property type="match status" value="1"/>
</dbReference>
<comment type="caution">
    <text evidence="5">The sequence shown here is derived from an EMBL/GenBank/DDBJ whole genome shotgun (WGS) entry which is preliminary data.</text>
</comment>
<proteinExistence type="predicted"/>
<dbReference type="RefSeq" id="WP_233438742.1">
    <property type="nucleotide sequence ID" value="NZ_BJNW01000004.1"/>
</dbReference>
<dbReference type="InterPro" id="IPR027417">
    <property type="entry name" value="P-loop_NTPase"/>
</dbReference>
<dbReference type="PANTHER" id="PTHR42788:SF19">
    <property type="entry name" value="ALIPHATIC SULFONATES IMPORT ATP-BINDING PROTEIN SSUB 2"/>
    <property type="match status" value="1"/>
</dbReference>
<name>A0A4Y4D2I2_KOCVA</name>
<dbReference type="STRING" id="1272.GCA_900014985_00499"/>
<dbReference type="Proteomes" id="UP000315730">
    <property type="component" value="Unassembled WGS sequence"/>
</dbReference>
<dbReference type="PROSITE" id="PS50893">
    <property type="entry name" value="ABC_TRANSPORTER_2"/>
    <property type="match status" value="1"/>
</dbReference>
<sequence length="257" mass="27454">MGTAQARLSGVSTTSASDDVALRVRGVRKTYPGAAGPALDGVDLTLRRGETLAVLGPSGSGKSTLLRAIAGLEALDGGTIEFGNPDARLAVVFQSPALFPWLSVRRNLALGGRYRRNRDRFDERHVAELLEILGLADLAHTPVQELSGGQAQRVSVGRALAVRPDVLLLDEPFSALDPATREDLQAWLRGLATDLDLTVFLVTHDVAEAMALGDRIGFFAGPRGFRRQWAPARDGTTAEQILASYRGTDDGAGTWEI</sequence>
<dbReference type="EMBL" id="BJNW01000004">
    <property type="protein sequence ID" value="GEC98572.1"/>
    <property type="molecule type" value="Genomic_DNA"/>
</dbReference>
<dbReference type="SMART" id="SM00382">
    <property type="entry name" value="AAA"/>
    <property type="match status" value="1"/>
</dbReference>
<evidence type="ECO:0000256" key="1">
    <source>
        <dbReference type="ARBA" id="ARBA00022448"/>
    </source>
</evidence>
<dbReference type="InterPro" id="IPR017871">
    <property type="entry name" value="ABC_transporter-like_CS"/>
</dbReference>
<evidence type="ECO:0000313" key="5">
    <source>
        <dbReference type="EMBL" id="GEC98572.1"/>
    </source>
</evidence>
<dbReference type="InterPro" id="IPR003593">
    <property type="entry name" value="AAA+_ATPase"/>
</dbReference>